<dbReference type="eggNOG" id="COG1653">
    <property type="taxonomic scope" value="Bacteria"/>
</dbReference>
<feature type="chain" id="PRO_5039294486" evidence="2">
    <location>
        <begin position="21"/>
        <end position="448"/>
    </location>
</feature>
<dbReference type="Pfam" id="PF13416">
    <property type="entry name" value="SBP_bac_8"/>
    <property type="match status" value="1"/>
</dbReference>
<dbReference type="PANTHER" id="PTHR43649:SF12">
    <property type="entry name" value="DIACETYLCHITOBIOSE BINDING PROTEIN DASA"/>
    <property type="match status" value="1"/>
</dbReference>
<dbReference type="EMBL" id="ACIL03000003">
    <property type="protein sequence ID" value="ESL04480.1"/>
    <property type="molecule type" value="Genomic_DNA"/>
</dbReference>
<dbReference type="AlphaFoldDB" id="V2ZC20"/>
<dbReference type="PROSITE" id="PS51257">
    <property type="entry name" value="PROKAR_LIPOPROTEIN"/>
    <property type="match status" value="1"/>
</dbReference>
<dbReference type="OrthoDB" id="383712at2"/>
<dbReference type="InterPro" id="IPR006059">
    <property type="entry name" value="SBP"/>
</dbReference>
<dbReference type="STRING" id="592026.GCWU0000282_000194"/>
<feature type="signal peptide" evidence="2">
    <location>
        <begin position="1"/>
        <end position="20"/>
    </location>
</feature>
<dbReference type="PANTHER" id="PTHR43649">
    <property type="entry name" value="ARABINOSE-BINDING PROTEIN-RELATED"/>
    <property type="match status" value="1"/>
</dbReference>
<dbReference type="Gene3D" id="3.40.190.10">
    <property type="entry name" value="Periplasmic binding protein-like II"/>
    <property type="match status" value="1"/>
</dbReference>
<gene>
    <name evidence="3" type="ORF">GCWU0000282_000194</name>
</gene>
<evidence type="ECO:0000313" key="4">
    <source>
        <dbReference type="Proteomes" id="UP000018227"/>
    </source>
</evidence>
<accession>V2ZC20</accession>
<dbReference type="RefSeq" id="WP_023353098.1">
    <property type="nucleotide sequence ID" value="NZ_KI535366.1"/>
</dbReference>
<feature type="compositionally biased region" description="Low complexity" evidence="1">
    <location>
        <begin position="39"/>
        <end position="56"/>
    </location>
</feature>
<keyword evidence="4" id="KW-1185">Reference proteome</keyword>
<comment type="caution">
    <text evidence="3">The sequence shown here is derived from an EMBL/GenBank/DDBJ whole genome shotgun (WGS) entry which is preliminary data.</text>
</comment>
<reference evidence="3 4" key="1">
    <citation type="submission" date="2013-06" db="EMBL/GenBank/DDBJ databases">
        <authorList>
            <person name="Weinstock G."/>
            <person name="Sodergren E."/>
            <person name="Clifton S."/>
            <person name="Fulton L."/>
            <person name="Fulton B."/>
            <person name="Courtney L."/>
            <person name="Fronick C."/>
            <person name="Harrison M."/>
            <person name="Strong C."/>
            <person name="Farmer C."/>
            <person name="Delahaunty K."/>
            <person name="Markovic C."/>
            <person name="Hall O."/>
            <person name="Minx P."/>
            <person name="Tomlinson C."/>
            <person name="Mitreva M."/>
            <person name="Nelson J."/>
            <person name="Hou S."/>
            <person name="Wollam A."/>
            <person name="Pepin K.H."/>
            <person name="Johnson M."/>
            <person name="Bhonagiri V."/>
            <person name="Nash W.E."/>
            <person name="Warren W."/>
            <person name="Chinwalla A."/>
            <person name="Mardis E.R."/>
            <person name="Wilson R.K."/>
        </authorList>
    </citation>
    <scope>NUCLEOTIDE SEQUENCE [LARGE SCALE GENOMIC DNA]</scope>
    <source>
        <strain evidence="3 4">ATCC 51271</strain>
    </source>
</reference>
<dbReference type="HOGENOM" id="CLU_031285_10_2_9"/>
<sequence length="448" mass="48146">MKKRLLSFLALAAVTVTAFTACGGNGAKTNSGSAAKSNTSGAVSSTKSTSTVASSAKSTTTEPVTVEFWTISLKANFEEFFNKLIADYQNANPNVTINWVDVPYDDVQSKLVTAVAGGTSPDVVNLNTQMALTLVGQDALVDLNKAATDEQKSIYIESLWNSAKVGDSVYAFPWYASPDIMFYNQELMKKGGIEAPATFDQALEKAEKFHNDTKAYLFLPDEFFNLLIEENIPILNEDRTKAAFNTQAAVDLLKKYKSYTDKGVLPKTNWGSWDEALKLFESGKLAIVSSSGSSLGRIKDEAPDIYKTIAVSTPLTGSTGLSRNPLMNLVVPKASKNQEAAIAFANYITNDANQLAFCKTVSIFPSTKKASEDSFFTSDTKTLEGQASAMSAKASLTSQDFSLGVANQGTIQAAINKAYEASIINGDDIAAALKQAEEDVNKILAENK</sequence>
<organism evidence="3 4">
    <name type="scientific">Catonella morbi ATCC 51271</name>
    <dbReference type="NCBI Taxonomy" id="592026"/>
    <lineage>
        <taxon>Bacteria</taxon>
        <taxon>Bacillati</taxon>
        <taxon>Bacillota</taxon>
        <taxon>Clostridia</taxon>
        <taxon>Lachnospirales</taxon>
        <taxon>Lachnospiraceae</taxon>
        <taxon>Catonella</taxon>
    </lineage>
</organism>
<feature type="region of interest" description="Disordered" evidence="1">
    <location>
        <begin position="28"/>
        <end position="56"/>
    </location>
</feature>
<evidence type="ECO:0000256" key="2">
    <source>
        <dbReference type="SAM" id="SignalP"/>
    </source>
</evidence>
<name>V2ZC20_9FIRM</name>
<proteinExistence type="predicted"/>
<feature type="compositionally biased region" description="Polar residues" evidence="1">
    <location>
        <begin position="28"/>
        <end position="38"/>
    </location>
</feature>
<evidence type="ECO:0000313" key="3">
    <source>
        <dbReference type="EMBL" id="ESL04480.1"/>
    </source>
</evidence>
<dbReference type="CDD" id="cd13585">
    <property type="entry name" value="PBP2_TMBP_like"/>
    <property type="match status" value="1"/>
</dbReference>
<dbReference type="Proteomes" id="UP000018227">
    <property type="component" value="Unassembled WGS sequence"/>
</dbReference>
<dbReference type="InterPro" id="IPR050490">
    <property type="entry name" value="Bact_solute-bd_prot1"/>
</dbReference>
<keyword evidence="2" id="KW-0732">Signal</keyword>
<protein>
    <submittedName>
        <fullName evidence="3">ABC transporter, solute-binding protein</fullName>
    </submittedName>
</protein>
<dbReference type="SUPFAM" id="SSF53850">
    <property type="entry name" value="Periplasmic binding protein-like II"/>
    <property type="match status" value="1"/>
</dbReference>
<evidence type="ECO:0000256" key="1">
    <source>
        <dbReference type="SAM" id="MobiDB-lite"/>
    </source>
</evidence>